<comment type="pathway">
    <text evidence="2 13">Glycolipid biosynthesis; lipid IV(A) biosynthesis; lipid IV(A) from (3R)-3-hydroxytetradecanoyl-[acyl-carrier-protein] and UDP-N-acetyl-alpha-D-glucosamine: step 6/6.</text>
</comment>
<dbReference type="PANTHER" id="PTHR42724">
    <property type="entry name" value="TETRAACYLDISACCHARIDE 4'-KINASE"/>
    <property type="match status" value="1"/>
</dbReference>
<dbReference type="EMBL" id="CP010904">
    <property type="protein sequence ID" value="AKJ64455.1"/>
    <property type="molecule type" value="Genomic_DNA"/>
</dbReference>
<evidence type="ECO:0000256" key="8">
    <source>
        <dbReference type="ARBA" id="ARBA00022741"/>
    </source>
</evidence>
<comment type="similarity">
    <text evidence="13">Belongs to the LpxK family.</text>
</comment>
<dbReference type="GO" id="GO:0005524">
    <property type="term" value="F:ATP binding"/>
    <property type="evidence" value="ECO:0007669"/>
    <property type="project" value="UniProtKB-UniRule"/>
</dbReference>
<feature type="binding site" evidence="13">
    <location>
        <begin position="71"/>
        <end position="78"/>
    </location>
    <ligand>
        <name>ATP</name>
        <dbReference type="ChEBI" id="CHEBI:30616"/>
    </ligand>
</feature>
<dbReference type="EC" id="2.7.1.130" evidence="3 13"/>
<dbReference type="OrthoDB" id="9789797at2"/>
<keyword evidence="11 13" id="KW-0443">Lipid metabolism</keyword>
<accession>A0A0G3EI17</accession>
<reference evidence="14 15" key="2">
    <citation type="journal article" date="2016" name="ISME J.">
        <title>Characterization of the first cultured representative of Verrucomicrobia subdivision 5 indicates the proposal of a novel phylum.</title>
        <authorList>
            <person name="Spring S."/>
            <person name="Bunk B."/>
            <person name="Sproer C."/>
            <person name="Schumann P."/>
            <person name="Rohde M."/>
            <person name="Tindall B.J."/>
            <person name="Klenk H.P."/>
        </authorList>
    </citation>
    <scope>NUCLEOTIDE SEQUENCE [LARGE SCALE GENOMIC DNA]</scope>
    <source>
        <strain evidence="14 15">L21-Fru-AB</strain>
    </source>
</reference>
<keyword evidence="10 13" id="KW-0067">ATP-binding</keyword>
<dbReference type="UniPathway" id="UPA00359">
    <property type="reaction ID" value="UER00482"/>
</dbReference>
<dbReference type="NCBIfam" id="TIGR00682">
    <property type="entry name" value="lpxK"/>
    <property type="match status" value="1"/>
</dbReference>
<organism evidence="14 15">
    <name type="scientific">Kiritimatiella glycovorans</name>
    <dbReference type="NCBI Taxonomy" id="1307763"/>
    <lineage>
        <taxon>Bacteria</taxon>
        <taxon>Pseudomonadati</taxon>
        <taxon>Kiritimatiellota</taxon>
        <taxon>Kiritimatiellia</taxon>
        <taxon>Kiritimatiellales</taxon>
        <taxon>Kiritimatiellaceae</taxon>
        <taxon>Kiritimatiella</taxon>
    </lineage>
</organism>
<dbReference type="InterPro" id="IPR027417">
    <property type="entry name" value="P-loop_NTPase"/>
</dbReference>
<dbReference type="Pfam" id="PF02606">
    <property type="entry name" value="LpxK"/>
    <property type="match status" value="1"/>
</dbReference>
<keyword evidence="9 13" id="KW-0418">Kinase</keyword>
<evidence type="ECO:0000256" key="12">
    <source>
        <dbReference type="ARBA" id="ARBA00029757"/>
    </source>
</evidence>
<evidence type="ECO:0000313" key="14">
    <source>
        <dbReference type="EMBL" id="AKJ64455.1"/>
    </source>
</evidence>
<evidence type="ECO:0000256" key="9">
    <source>
        <dbReference type="ARBA" id="ARBA00022777"/>
    </source>
</evidence>
<dbReference type="SUPFAM" id="SSF52540">
    <property type="entry name" value="P-loop containing nucleoside triphosphate hydrolases"/>
    <property type="match status" value="1"/>
</dbReference>
<evidence type="ECO:0000256" key="7">
    <source>
        <dbReference type="ARBA" id="ARBA00022679"/>
    </source>
</evidence>
<keyword evidence="5 13" id="KW-0444">Lipid biosynthesis</keyword>
<evidence type="ECO:0000256" key="3">
    <source>
        <dbReference type="ARBA" id="ARBA00012071"/>
    </source>
</evidence>
<keyword evidence="6 13" id="KW-0441">Lipid A biosynthesis</keyword>
<evidence type="ECO:0000256" key="10">
    <source>
        <dbReference type="ARBA" id="ARBA00022840"/>
    </source>
</evidence>
<dbReference type="InterPro" id="IPR003758">
    <property type="entry name" value="LpxK"/>
</dbReference>
<dbReference type="GO" id="GO:0009029">
    <property type="term" value="F:lipid-A 4'-kinase activity"/>
    <property type="evidence" value="ECO:0007669"/>
    <property type="project" value="UniProtKB-UniRule"/>
</dbReference>
<comment type="catalytic activity">
    <reaction evidence="13">
        <text>a lipid A disaccharide + ATP = a lipid IVA + ADP + H(+)</text>
        <dbReference type="Rhea" id="RHEA:67840"/>
        <dbReference type="ChEBI" id="CHEBI:15378"/>
        <dbReference type="ChEBI" id="CHEBI:30616"/>
        <dbReference type="ChEBI" id="CHEBI:176343"/>
        <dbReference type="ChEBI" id="CHEBI:176425"/>
        <dbReference type="ChEBI" id="CHEBI:456216"/>
        <dbReference type="EC" id="2.7.1.130"/>
    </reaction>
</comment>
<evidence type="ECO:0000256" key="13">
    <source>
        <dbReference type="HAMAP-Rule" id="MF_00409"/>
    </source>
</evidence>
<keyword evidence="15" id="KW-1185">Reference proteome</keyword>
<dbReference type="PATRIC" id="fig|1609981.3.peg.1254"/>
<evidence type="ECO:0000256" key="1">
    <source>
        <dbReference type="ARBA" id="ARBA00002274"/>
    </source>
</evidence>
<dbReference type="AlphaFoldDB" id="A0A0G3EI17"/>
<dbReference type="GO" id="GO:0009245">
    <property type="term" value="P:lipid A biosynthetic process"/>
    <property type="evidence" value="ECO:0007669"/>
    <property type="project" value="UniProtKB-UniRule"/>
</dbReference>
<evidence type="ECO:0000313" key="15">
    <source>
        <dbReference type="Proteomes" id="UP000035268"/>
    </source>
</evidence>
<dbReference type="Proteomes" id="UP000035268">
    <property type="component" value="Chromosome"/>
</dbReference>
<proteinExistence type="inferred from homology"/>
<name>A0A0G3EI17_9BACT</name>
<dbReference type="KEGG" id="vbl:L21SP4_01207"/>
<protein>
    <recommendedName>
        <fullName evidence="4 13">Tetraacyldisaccharide 4'-kinase</fullName>
        <ecNumber evidence="3 13">2.7.1.130</ecNumber>
    </recommendedName>
    <alternativeName>
        <fullName evidence="12 13">Lipid A 4'-kinase</fullName>
    </alternativeName>
</protein>
<evidence type="ECO:0000256" key="2">
    <source>
        <dbReference type="ARBA" id="ARBA00004870"/>
    </source>
</evidence>
<reference evidence="15" key="1">
    <citation type="submission" date="2015-02" db="EMBL/GenBank/DDBJ databases">
        <title>Description and complete genome sequence of the first cultured representative of the subdivision 5 of the Verrucomicrobia phylum.</title>
        <authorList>
            <person name="Spring S."/>
            <person name="Bunk B."/>
            <person name="Sproer C."/>
            <person name="Klenk H.-P."/>
        </authorList>
    </citation>
    <scope>NUCLEOTIDE SEQUENCE [LARGE SCALE GENOMIC DNA]</scope>
    <source>
        <strain evidence="15">L21-Fru-AB</strain>
    </source>
</reference>
<evidence type="ECO:0000256" key="5">
    <source>
        <dbReference type="ARBA" id="ARBA00022516"/>
    </source>
</evidence>
<dbReference type="STRING" id="1307763.L21SP4_01207"/>
<dbReference type="GO" id="GO:0005886">
    <property type="term" value="C:plasma membrane"/>
    <property type="evidence" value="ECO:0007669"/>
    <property type="project" value="TreeGrafter"/>
</dbReference>
<comment type="function">
    <text evidence="1 13">Transfers the gamma-phosphate of ATP to the 4'-position of a tetraacyldisaccharide 1-phosphate intermediate (termed DS-1-P) to form tetraacyldisaccharide 1,4'-bis-phosphate (lipid IVA).</text>
</comment>
<dbReference type="HAMAP" id="MF_00409">
    <property type="entry name" value="LpxK"/>
    <property type="match status" value="1"/>
</dbReference>
<sequence>MQRWQEKLEEYVLGLIEGRITGRRAAAGRGALRALSWLYGGAVQLRLALYRAGLIRPNDLGCQVISIGNMTVGGTGKTPVVEVFARALEQAGRRVAILSRGYRSVKPPVHDRLAQKLNLREGSPPRVVSDGRRLLLDSAMSGDEPYMLASNLPEVTVLVDKDRVKSGKYAIRRQGCDTLILDDGFQYLSLRHRLDIVLVDARQPFGYERMLPRGLLREPMRNIKRAGFIFITKCGPGGAPELRRKLRELNPHAEISECCHRSKYVQDVFRQERYGLEWLRGRRVAALSAIAVPESFESELSRLGAELVHTGRRADHHRYSQQEVIEFVNRSIAAGAEAILTTEKDAVRMPFLERRDVPILFLRVEIEMLSGDDAFRDWIRRICFE</sequence>
<evidence type="ECO:0000256" key="11">
    <source>
        <dbReference type="ARBA" id="ARBA00023098"/>
    </source>
</evidence>
<evidence type="ECO:0000256" key="4">
    <source>
        <dbReference type="ARBA" id="ARBA00016436"/>
    </source>
</evidence>
<gene>
    <name evidence="13 14" type="primary">lpxK</name>
    <name evidence="14" type="ORF">L21SP4_01207</name>
</gene>
<dbReference type="RefSeq" id="WP_052881785.1">
    <property type="nucleotide sequence ID" value="NZ_CP010904.1"/>
</dbReference>
<dbReference type="CDD" id="cd01983">
    <property type="entry name" value="SIMIBI"/>
    <property type="match status" value="1"/>
</dbReference>
<keyword evidence="8 13" id="KW-0547">Nucleotide-binding</keyword>
<dbReference type="GO" id="GO:0009244">
    <property type="term" value="P:lipopolysaccharide core region biosynthetic process"/>
    <property type="evidence" value="ECO:0007669"/>
    <property type="project" value="TreeGrafter"/>
</dbReference>
<dbReference type="PANTHER" id="PTHR42724:SF1">
    <property type="entry name" value="TETRAACYLDISACCHARIDE 4'-KINASE, MITOCHONDRIAL-RELATED"/>
    <property type="match status" value="1"/>
</dbReference>
<keyword evidence="7 13" id="KW-0808">Transferase</keyword>
<evidence type="ECO:0000256" key="6">
    <source>
        <dbReference type="ARBA" id="ARBA00022556"/>
    </source>
</evidence>